<keyword evidence="6" id="KW-1015">Disulfide bond</keyword>
<keyword evidence="4" id="KW-0964">Secreted</keyword>
<keyword evidence="12" id="KW-1185">Reference proteome</keyword>
<dbReference type="PANTHER" id="PTHR11691:SF37">
    <property type="entry name" value="INTERFERON OMEGA-1"/>
    <property type="match status" value="1"/>
</dbReference>
<evidence type="ECO:0000256" key="3">
    <source>
        <dbReference type="ARBA" id="ARBA00022514"/>
    </source>
</evidence>
<reference evidence="12" key="4">
    <citation type="journal article" date="2020" name="Biotechnol. Bioeng.">
        <title>Chromosome-scale scaffolds for the Chinese hamster reference genome assembly to facilitate the study of the CHO epigenome.</title>
        <authorList>
            <person name="Hilliard W."/>
            <person name="MacDonald M."/>
            <person name="Lee K.H."/>
        </authorList>
    </citation>
    <scope>NUCLEOTIDE SEQUENCE [LARGE SCALE GENOMIC DNA]</scope>
    <source>
        <strain evidence="12">17A/GY</strain>
    </source>
</reference>
<dbReference type="OrthoDB" id="9620590at2759"/>
<dbReference type="STRING" id="10029.G3I0I2"/>
<evidence type="ECO:0000256" key="5">
    <source>
        <dbReference type="ARBA" id="ARBA00023118"/>
    </source>
</evidence>
<evidence type="ECO:0000313" key="9">
    <source>
        <dbReference type="EMBL" id="EGV95210.1"/>
    </source>
</evidence>
<reference evidence="9" key="2">
    <citation type="submission" date="2011-08" db="EMBL/GenBank/DDBJ databases">
        <title>The genomic sequence of the Chinese hamster ovary CHO-K1 cell line.</title>
        <authorList>
            <person name="Xu X."/>
            <person name="Nagarajan H."/>
            <person name="Lewis N.E."/>
            <person name="Pan S."/>
            <person name="Cai Z."/>
            <person name="Liu X."/>
            <person name="Chen W."/>
            <person name="Xie M."/>
            <person name="Wang W."/>
            <person name="Hammond S."/>
            <person name="Andersen M.R."/>
            <person name="Neff N."/>
            <person name="Passarelli B."/>
            <person name="Koh W."/>
            <person name="Fan C.H."/>
            <person name="Wang J."/>
            <person name="Gui Y."/>
            <person name="Lee K.H."/>
            <person name="Betenbaugh M.J."/>
            <person name="Quake S.R."/>
            <person name="Famili I."/>
            <person name="Palsson B.O."/>
            <person name="Wang J."/>
        </authorList>
    </citation>
    <scope>NUCLEOTIDE SEQUENCE</scope>
</reference>
<dbReference type="Ensembl" id="ENSCGRT00001007347.1">
    <property type="protein sequence ID" value="ENSCGRP00001004848.1"/>
    <property type="gene ID" value="ENSCGRG00001006253.1"/>
</dbReference>
<dbReference type="EMBL" id="JH001015">
    <property type="protein sequence ID" value="EGV95210.1"/>
    <property type="molecule type" value="Genomic_DNA"/>
</dbReference>
<dbReference type="KEGG" id="cge:100763520"/>
<dbReference type="Proteomes" id="UP000694386">
    <property type="component" value="Unplaced"/>
</dbReference>
<dbReference type="SUPFAM" id="SSF47266">
    <property type="entry name" value="4-helical cytokines"/>
    <property type="match status" value="1"/>
</dbReference>
<dbReference type="PRINTS" id="PR00266">
    <property type="entry name" value="INTERFERONAB"/>
</dbReference>
<organism evidence="9 11">
    <name type="scientific">Cricetulus griseus</name>
    <name type="common">Chinese hamster</name>
    <name type="synonym">Cricetulus barabensis griseus</name>
    <dbReference type="NCBI Taxonomy" id="10029"/>
    <lineage>
        <taxon>Eukaryota</taxon>
        <taxon>Metazoa</taxon>
        <taxon>Chordata</taxon>
        <taxon>Craniata</taxon>
        <taxon>Vertebrata</taxon>
        <taxon>Euteleostomi</taxon>
        <taxon>Mammalia</taxon>
        <taxon>Eutheria</taxon>
        <taxon>Euarchontoglires</taxon>
        <taxon>Glires</taxon>
        <taxon>Rodentia</taxon>
        <taxon>Myomorpha</taxon>
        <taxon>Muroidea</taxon>
        <taxon>Cricetidae</taxon>
        <taxon>Cricetinae</taxon>
        <taxon>Cricetulus</taxon>
    </lineage>
</organism>
<evidence type="ECO:0000256" key="7">
    <source>
        <dbReference type="RuleBase" id="RU000436"/>
    </source>
</evidence>
<dbReference type="PaxDb" id="10029-XP_007616866.1"/>
<dbReference type="GO" id="GO:0005125">
    <property type="term" value="F:cytokine activity"/>
    <property type="evidence" value="ECO:0007669"/>
    <property type="project" value="UniProtKB-KW"/>
</dbReference>
<sequence length="193" mass="21881">MLPVLPLLLGLTLGCSKDCSLDRGAFWSMHSQRIEALGFLRKLKIMPVVPCLQDRNDFRCPWKKGPVTQGMQRVEATCCLSEMLGQVLHLFATEASRRAWPETMLRQLLNSLFYALEALEGTGERRLSCPPTFVLAIRTYFSRISGYLEGKRFSPCSWEIVRAEMQVALATLPVPPERSPKKRRIAMPESPLQ</sequence>
<evidence type="ECO:0000256" key="8">
    <source>
        <dbReference type="SAM" id="SignalP"/>
    </source>
</evidence>
<dbReference type="InterPro" id="IPR000471">
    <property type="entry name" value="Interferon_alpha/beta/delta"/>
</dbReference>
<protein>
    <submittedName>
        <fullName evidence="10 13">Interferon alpha-3</fullName>
    </submittedName>
    <submittedName>
        <fullName evidence="9">Interferon alpha-6</fullName>
    </submittedName>
</protein>
<reference evidence="12" key="3">
    <citation type="journal article" date="2018" name="Biotechnol. Bioeng.">
        <title>A reference genome of the Chinese hamster based on a hybrid assembly strategy.</title>
        <authorList>
            <person name="Rupp O."/>
            <person name="MacDonald M.L."/>
            <person name="Li S."/>
            <person name="Dhiman H."/>
            <person name="Polson S."/>
            <person name="Griep S."/>
            <person name="Heffner K."/>
            <person name="Hernandez I."/>
            <person name="Brinkrolf K."/>
            <person name="Jadhav V."/>
            <person name="Samoudi M."/>
            <person name="Hao H."/>
            <person name="Kingham B."/>
            <person name="Goesmann A."/>
            <person name="Betenbaugh M.J."/>
            <person name="Lewis N.E."/>
            <person name="Borth N."/>
            <person name="Lee K.H."/>
        </authorList>
    </citation>
    <scope>NUCLEOTIDE SEQUENCE [LARGE SCALE GENOMIC DNA]</scope>
    <source>
        <strain evidence="12">17A/GY</strain>
    </source>
</reference>
<feature type="chain" id="PRO_5044732293" evidence="8">
    <location>
        <begin position="17"/>
        <end position="193"/>
    </location>
</feature>
<dbReference type="AlphaFoldDB" id="G3I0I2"/>
<dbReference type="GeneID" id="100763520"/>
<dbReference type="RefSeq" id="XP_003508879.1">
    <property type="nucleotide sequence ID" value="XM_003508831.1"/>
</dbReference>
<comment type="subcellular location">
    <subcellularLocation>
        <location evidence="1">Secreted</location>
    </subcellularLocation>
</comment>
<keyword evidence="8" id="KW-0732">Signal</keyword>
<dbReference type="SMART" id="SM00076">
    <property type="entry name" value="IFabd"/>
    <property type="match status" value="1"/>
</dbReference>
<evidence type="ECO:0000313" key="11">
    <source>
        <dbReference type="Proteomes" id="UP000001075"/>
    </source>
</evidence>
<dbReference type="Gene3D" id="1.20.1250.10">
    <property type="match status" value="1"/>
</dbReference>
<evidence type="ECO:0000256" key="2">
    <source>
        <dbReference type="ARBA" id="ARBA00011033"/>
    </source>
</evidence>
<evidence type="ECO:0000256" key="1">
    <source>
        <dbReference type="ARBA" id="ARBA00004613"/>
    </source>
</evidence>
<keyword evidence="3 7" id="KW-0202">Cytokine</keyword>
<evidence type="ECO:0000313" key="12">
    <source>
        <dbReference type="Proteomes" id="UP001108280"/>
    </source>
</evidence>
<gene>
    <name evidence="10 13" type="primary">LOC100763520</name>
    <name evidence="9" type="ORF">I79_016867</name>
</gene>
<dbReference type="OMA" id="RVEATCC"/>
<dbReference type="GO" id="GO:0051607">
    <property type="term" value="P:defense response to virus"/>
    <property type="evidence" value="ECO:0007669"/>
    <property type="project" value="UniProtKB-KW"/>
</dbReference>
<evidence type="ECO:0000256" key="4">
    <source>
        <dbReference type="ARBA" id="ARBA00022525"/>
    </source>
</evidence>
<evidence type="ECO:0000256" key="6">
    <source>
        <dbReference type="ARBA" id="ARBA00023157"/>
    </source>
</evidence>
<dbReference type="Proteomes" id="UP000001075">
    <property type="component" value="Unassembled WGS sequence"/>
</dbReference>
<reference evidence="13" key="5">
    <citation type="submission" date="2025-04" db="UniProtKB">
        <authorList>
            <consortium name="RefSeq"/>
        </authorList>
    </citation>
    <scope>IDENTIFICATION</scope>
    <source>
        <strain evidence="13">17A/GY</strain>
        <tissue evidence="13">Liver</tissue>
    </source>
</reference>
<dbReference type="GO" id="GO:0005615">
    <property type="term" value="C:extracellular space"/>
    <property type="evidence" value="ECO:0007669"/>
    <property type="project" value="UniProtKB-KW"/>
</dbReference>
<dbReference type="GO" id="GO:0005126">
    <property type="term" value="F:cytokine receptor binding"/>
    <property type="evidence" value="ECO:0007669"/>
    <property type="project" value="InterPro"/>
</dbReference>
<feature type="signal peptide" evidence="8">
    <location>
        <begin position="1"/>
        <end position="16"/>
    </location>
</feature>
<reference evidence="10" key="6">
    <citation type="submission" date="2025-05" db="UniProtKB">
        <authorList>
            <consortium name="Ensembl"/>
        </authorList>
    </citation>
    <scope>IDENTIFICATION</scope>
</reference>
<reference evidence="11" key="1">
    <citation type="journal article" date="2011" name="Nat. Biotechnol.">
        <title>The genomic sequence of the Chinese hamster ovary (CHO)-K1 cell line.</title>
        <authorList>
            <person name="Xu X."/>
            <person name="Nagarajan H."/>
            <person name="Lewis N.E."/>
            <person name="Pan S."/>
            <person name="Cai Z."/>
            <person name="Liu X."/>
            <person name="Chen W."/>
            <person name="Xie M."/>
            <person name="Wang W."/>
            <person name="Hammond S."/>
            <person name="Andersen M.R."/>
            <person name="Neff N."/>
            <person name="Passarelli B."/>
            <person name="Koh W."/>
            <person name="Fan H.C."/>
            <person name="Wang J."/>
            <person name="Gui Y."/>
            <person name="Lee K.H."/>
            <person name="Betenbaugh M.J."/>
            <person name="Quake S.R."/>
            <person name="Famili I."/>
            <person name="Palsson B.O."/>
            <person name="Wang J."/>
        </authorList>
    </citation>
    <scope>NUCLEOTIDE SEQUENCE [LARGE SCALE GENOMIC DNA]</scope>
    <source>
        <strain evidence="11">CHO K1 cell line</strain>
    </source>
</reference>
<dbReference type="eggNOG" id="ENOG502TDM9">
    <property type="taxonomic scope" value="Eukaryota"/>
</dbReference>
<keyword evidence="5 7" id="KW-0051">Antiviral defense</keyword>
<proteinExistence type="inferred from homology"/>
<name>G3I0I2_CRIGR</name>
<dbReference type="Proteomes" id="UP001108280">
    <property type="component" value="Chromosome 2"/>
</dbReference>
<dbReference type="Pfam" id="PF00143">
    <property type="entry name" value="Interferon"/>
    <property type="match status" value="1"/>
</dbReference>
<dbReference type="RefSeq" id="XP_027256320.1">
    <property type="nucleotide sequence ID" value="XM_027400519.1"/>
</dbReference>
<evidence type="ECO:0000313" key="13">
    <source>
        <dbReference type="RefSeq" id="XP_027256320.1"/>
    </source>
</evidence>
<dbReference type="InterPro" id="IPR009079">
    <property type="entry name" value="4_helix_cytokine-like_core"/>
</dbReference>
<evidence type="ECO:0000313" key="10">
    <source>
        <dbReference type="Ensembl" id="ENSCGRP00001004848.1"/>
    </source>
</evidence>
<dbReference type="PANTHER" id="PTHR11691">
    <property type="entry name" value="TYPE I INTERFERON"/>
    <property type="match status" value="1"/>
</dbReference>
<accession>G3I0I2</accession>
<comment type="similarity">
    <text evidence="2 7">Belongs to the alpha/beta interferon family.</text>
</comment>